<keyword evidence="20" id="KW-1185">Reference proteome</keyword>
<dbReference type="Pfam" id="PF00443">
    <property type="entry name" value="UCH"/>
    <property type="match status" value="1"/>
</dbReference>
<dbReference type="PANTHER" id="PTHR21646:SF33">
    <property type="entry name" value="UBIQUITIN CARBOXYL-TERMINAL HYDROLASE 22"/>
    <property type="match status" value="1"/>
</dbReference>
<dbReference type="PROSITE" id="PS50235">
    <property type="entry name" value="USP_3"/>
    <property type="match status" value="1"/>
</dbReference>
<feature type="compositionally biased region" description="Basic and acidic residues" evidence="16">
    <location>
        <begin position="546"/>
        <end position="563"/>
    </location>
</feature>
<evidence type="ECO:0000313" key="20">
    <source>
        <dbReference type="Proteomes" id="UP000027195"/>
    </source>
</evidence>
<dbReference type="Pfam" id="PF02148">
    <property type="entry name" value="zf-UBP"/>
    <property type="match status" value="1"/>
</dbReference>
<dbReference type="GO" id="GO:0004843">
    <property type="term" value="F:cysteine-type deubiquitinase activity"/>
    <property type="evidence" value="ECO:0007669"/>
    <property type="project" value="UniProtKB-UniRule"/>
</dbReference>
<dbReference type="EMBL" id="KL198030">
    <property type="protein sequence ID" value="KDQ15866.1"/>
    <property type="molecule type" value="Genomic_DNA"/>
</dbReference>
<dbReference type="InterPro" id="IPR018200">
    <property type="entry name" value="USP_CS"/>
</dbReference>
<evidence type="ECO:0000256" key="14">
    <source>
        <dbReference type="PROSITE-ProRule" id="PRU00502"/>
    </source>
</evidence>
<comment type="subcellular location">
    <subcellularLocation>
        <location evidence="2">Nucleus</location>
    </subcellularLocation>
</comment>
<dbReference type="InterPro" id="IPR050185">
    <property type="entry name" value="Ub_carboxyl-term_hydrolase"/>
</dbReference>
<evidence type="ECO:0000313" key="19">
    <source>
        <dbReference type="EMBL" id="KDQ15866.1"/>
    </source>
</evidence>
<dbReference type="EC" id="3.4.19.12" evidence="15"/>
<evidence type="ECO:0000256" key="5">
    <source>
        <dbReference type="ARBA" id="ARBA00022771"/>
    </source>
</evidence>
<gene>
    <name evidence="19" type="ORF">BOTBODRAFT_65156</name>
</gene>
<dbReference type="InterPro" id="IPR001607">
    <property type="entry name" value="Znf_UBP"/>
</dbReference>
<feature type="domain" description="UBP-type" evidence="18">
    <location>
        <begin position="71"/>
        <end position="170"/>
    </location>
</feature>
<evidence type="ECO:0000259" key="18">
    <source>
        <dbReference type="PROSITE" id="PS50271"/>
    </source>
</evidence>
<keyword evidence="8 15" id="KW-0788">Thiol protease</keyword>
<dbReference type="Proteomes" id="UP000027195">
    <property type="component" value="Unassembled WGS sequence"/>
</dbReference>
<keyword evidence="11" id="KW-0804">Transcription</keyword>
<evidence type="ECO:0000259" key="17">
    <source>
        <dbReference type="PROSITE" id="PS50235"/>
    </source>
</evidence>
<dbReference type="Gene3D" id="3.90.70.10">
    <property type="entry name" value="Cysteine proteinases"/>
    <property type="match status" value="1"/>
</dbReference>
<evidence type="ECO:0000256" key="16">
    <source>
        <dbReference type="SAM" id="MobiDB-lite"/>
    </source>
</evidence>
<evidence type="ECO:0000256" key="13">
    <source>
        <dbReference type="ARBA" id="ARBA00038490"/>
    </source>
</evidence>
<evidence type="ECO:0000256" key="10">
    <source>
        <dbReference type="ARBA" id="ARBA00023015"/>
    </source>
</evidence>
<protein>
    <recommendedName>
        <fullName evidence="15">Ubiquitin carboxyl-terminal hydrolase</fullName>
        <ecNumber evidence="15">3.4.19.12</ecNumber>
    </recommendedName>
</protein>
<keyword evidence="5 14" id="KW-0863">Zinc-finger</keyword>
<dbReference type="OrthoDB" id="289038at2759"/>
<feature type="region of interest" description="Disordered" evidence="16">
    <location>
        <begin position="546"/>
        <end position="579"/>
    </location>
</feature>
<evidence type="ECO:0000256" key="11">
    <source>
        <dbReference type="ARBA" id="ARBA00023163"/>
    </source>
</evidence>
<dbReference type="PROSITE" id="PS50271">
    <property type="entry name" value="ZF_UBP"/>
    <property type="match status" value="1"/>
</dbReference>
<evidence type="ECO:0000256" key="7">
    <source>
        <dbReference type="ARBA" id="ARBA00022801"/>
    </source>
</evidence>
<keyword evidence="9" id="KW-0862">Zinc</keyword>
<dbReference type="PROSITE" id="PS00973">
    <property type="entry name" value="USP_2"/>
    <property type="match status" value="1"/>
</dbReference>
<evidence type="ECO:0000256" key="3">
    <source>
        <dbReference type="ARBA" id="ARBA00022670"/>
    </source>
</evidence>
<proteinExistence type="inferred from homology"/>
<keyword evidence="10" id="KW-0805">Transcription regulation</keyword>
<feature type="compositionally biased region" description="Low complexity" evidence="16">
    <location>
        <begin position="566"/>
        <end position="579"/>
    </location>
</feature>
<reference evidence="20" key="1">
    <citation type="journal article" date="2014" name="Proc. Natl. Acad. Sci. U.S.A.">
        <title>Extensive sampling of basidiomycete genomes demonstrates inadequacy of the white-rot/brown-rot paradigm for wood decay fungi.</title>
        <authorList>
            <person name="Riley R."/>
            <person name="Salamov A.A."/>
            <person name="Brown D.W."/>
            <person name="Nagy L.G."/>
            <person name="Floudas D."/>
            <person name="Held B.W."/>
            <person name="Levasseur A."/>
            <person name="Lombard V."/>
            <person name="Morin E."/>
            <person name="Otillar R."/>
            <person name="Lindquist E.A."/>
            <person name="Sun H."/>
            <person name="LaButti K.M."/>
            <person name="Schmutz J."/>
            <person name="Jabbour D."/>
            <person name="Luo H."/>
            <person name="Baker S.E."/>
            <person name="Pisabarro A.G."/>
            <person name="Walton J.D."/>
            <person name="Blanchette R.A."/>
            <person name="Henrissat B."/>
            <person name="Martin F."/>
            <person name="Cullen D."/>
            <person name="Hibbett D.S."/>
            <person name="Grigoriev I.V."/>
        </authorList>
    </citation>
    <scope>NUCLEOTIDE SEQUENCE [LARGE SCALE GENOMIC DNA]</scope>
    <source>
        <strain evidence="20">FD-172 SS1</strain>
    </source>
</reference>
<evidence type="ECO:0000256" key="4">
    <source>
        <dbReference type="ARBA" id="ARBA00022723"/>
    </source>
</evidence>
<dbReference type="InParanoid" id="A0A067MWG9"/>
<dbReference type="GO" id="GO:0008270">
    <property type="term" value="F:zinc ion binding"/>
    <property type="evidence" value="ECO:0007669"/>
    <property type="project" value="UniProtKB-KW"/>
</dbReference>
<evidence type="ECO:0000256" key="8">
    <source>
        <dbReference type="ARBA" id="ARBA00022807"/>
    </source>
</evidence>
<dbReference type="FunCoup" id="A0A067MWG9">
    <property type="interactions" value="225"/>
</dbReference>
<keyword evidence="3 15" id="KW-0645">Protease</keyword>
<evidence type="ECO:0000256" key="15">
    <source>
        <dbReference type="RuleBase" id="RU366025"/>
    </source>
</evidence>
<keyword evidence="4" id="KW-0479">Metal-binding</keyword>
<dbReference type="GO" id="GO:0006508">
    <property type="term" value="P:proteolysis"/>
    <property type="evidence" value="ECO:0007669"/>
    <property type="project" value="UniProtKB-KW"/>
</dbReference>
<evidence type="ECO:0000256" key="6">
    <source>
        <dbReference type="ARBA" id="ARBA00022786"/>
    </source>
</evidence>
<dbReference type="PROSITE" id="PS00972">
    <property type="entry name" value="USP_1"/>
    <property type="match status" value="1"/>
</dbReference>
<dbReference type="AlphaFoldDB" id="A0A067MWG9"/>
<dbReference type="Gene3D" id="3.30.40.10">
    <property type="entry name" value="Zinc/RING finger domain, C3HC4 (zinc finger)"/>
    <property type="match status" value="1"/>
</dbReference>
<dbReference type="HOGENOM" id="CLU_008279_11_2_1"/>
<comment type="catalytic activity">
    <reaction evidence="1 15">
        <text>Thiol-dependent hydrolysis of ester, thioester, amide, peptide and isopeptide bonds formed by the C-terminal Gly of ubiquitin (a 76-residue protein attached to proteins as an intracellular targeting signal).</text>
        <dbReference type="EC" id="3.4.19.12"/>
    </reaction>
</comment>
<dbReference type="GO" id="GO:0016579">
    <property type="term" value="P:protein deubiquitination"/>
    <property type="evidence" value="ECO:0007669"/>
    <property type="project" value="InterPro"/>
</dbReference>
<comment type="similarity">
    <text evidence="13">Belongs to the peptidase C19 family. UBP8 subfamily.</text>
</comment>
<dbReference type="InterPro" id="IPR038765">
    <property type="entry name" value="Papain-like_cys_pep_sf"/>
</dbReference>
<dbReference type="PANTHER" id="PTHR21646">
    <property type="entry name" value="UBIQUITIN CARBOXYL-TERMINAL HYDROLASE"/>
    <property type="match status" value="1"/>
</dbReference>
<evidence type="ECO:0000256" key="2">
    <source>
        <dbReference type="ARBA" id="ARBA00004123"/>
    </source>
</evidence>
<keyword evidence="12" id="KW-0539">Nucleus</keyword>
<evidence type="ECO:0000256" key="1">
    <source>
        <dbReference type="ARBA" id="ARBA00000707"/>
    </source>
</evidence>
<keyword evidence="6 15" id="KW-0833">Ubl conjugation pathway</keyword>
<evidence type="ECO:0000256" key="9">
    <source>
        <dbReference type="ARBA" id="ARBA00022833"/>
    </source>
</evidence>
<keyword evidence="7 15" id="KW-0378">Hydrolase</keyword>
<dbReference type="InterPro" id="IPR013083">
    <property type="entry name" value="Znf_RING/FYVE/PHD"/>
</dbReference>
<dbReference type="SUPFAM" id="SSF57850">
    <property type="entry name" value="RING/U-box"/>
    <property type="match status" value="1"/>
</dbReference>
<sequence>MSQSPSSDAEFAIALASGMVDGSDSPFNGDDLGGGSAPQLDDSLGALDCPHLGGKRPELAQRYRSVVMWNASMRNAGGASSAPPKKRRKIQAPGCVTCGTPLHRLVVCLECPYAGCWTGGHAVSHLRSSQHGFCVDVNTGGLFCSDCDDFVHDSAFEDIFVAATLNAEENGTKFQEAKRGREPYRAWVPDERDSRLLEQLSVVNCQGRRGLLNLGSSCYLNVVLQMLIHNPLLRNFFMSDKHNSKLCKTKNCISCEMDKLFTEVYAPTSAPYGPATFLHAFWSSLSASSPDLAGYAQQDAHECFIALLNQLHAHARGSTSISCVCVVHSTFGAQLQSELTCGRCGERNRTTDPILDISLEVKKENLNGVDITLAGCLRRFTKPERLGPNEQFSCSTCVANSQDATKRLSIRRLPPVLCFQFKRFEHNSTASKIETPVRFPATLDMAPYTSLFIEAQEREDGVDPFDVLGPSALYEYELFAVVNHEGQMNTGHYTNYARLQDQWYRFDDDKVTPATLRECLNSKAYMCAYVKRHLDYKPYQRPSYIQKRDEEDRIKEREKEAKMRAKVATPAAKKTVPGL</sequence>
<dbReference type="InterPro" id="IPR028889">
    <property type="entry name" value="USP"/>
</dbReference>
<dbReference type="InterPro" id="IPR001394">
    <property type="entry name" value="Peptidase_C19_UCH"/>
</dbReference>
<organism evidence="19 20">
    <name type="scientific">Botryobasidium botryosum (strain FD-172 SS1)</name>
    <dbReference type="NCBI Taxonomy" id="930990"/>
    <lineage>
        <taxon>Eukaryota</taxon>
        <taxon>Fungi</taxon>
        <taxon>Dikarya</taxon>
        <taxon>Basidiomycota</taxon>
        <taxon>Agaricomycotina</taxon>
        <taxon>Agaricomycetes</taxon>
        <taxon>Cantharellales</taxon>
        <taxon>Botryobasidiaceae</taxon>
        <taxon>Botryobasidium</taxon>
    </lineage>
</organism>
<evidence type="ECO:0000256" key="12">
    <source>
        <dbReference type="ARBA" id="ARBA00023242"/>
    </source>
</evidence>
<name>A0A067MWG9_BOTB1</name>
<feature type="domain" description="USP" evidence="17">
    <location>
        <begin position="209"/>
        <end position="532"/>
    </location>
</feature>
<dbReference type="STRING" id="930990.A0A067MWG9"/>
<dbReference type="GO" id="GO:0005634">
    <property type="term" value="C:nucleus"/>
    <property type="evidence" value="ECO:0007669"/>
    <property type="project" value="UniProtKB-SubCell"/>
</dbReference>
<dbReference type="SUPFAM" id="SSF54001">
    <property type="entry name" value="Cysteine proteinases"/>
    <property type="match status" value="1"/>
</dbReference>
<accession>A0A067MWG9</accession>